<evidence type="ECO:0000313" key="1">
    <source>
        <dbReference type="EMBL" id="GFS50011.1"/>
    </source>
</evidence>
<keyword evidence="2" id="KW-1185">Reference proteome</keyword>
<evidence type="ECO:0000313" key="2">
    <source>
        <dbReference type="Proteomes" id="UP000886998"/>
    </source>
</evidence>
<dbReference type="Proteomes" id="UP000886998">
    <property type="component" value="Unassembled WGS sequence"/>
</dbReference>
<organism evidence="1 2">
    <name type="scientific">Trichonephila inaurata madagascariensis</name>
    <dbReference type="NCBI Taxonomy" id="2747483"/>
    <lineage>
        <taxon>Eukaryota</taxon>
        <taxon>Metazoa</taxon>
        <taxon>Ecdysozoa</taxon>
        <taxon>Arthropoda</taxon>
        <taxon>Chelicerata</taxon>
        <taxon>Arachnida</taxon>
        <taxon>Araneae</taxon>
        <taxon>Araneomorphae</taxon>
        <taxon>Entelegynae</taxon>
        <taxon>Araneoidea</taxon>
        <taxon>Nephilidae</taxon>
        <taxon>Trichonephila</taxon>
        <taxon>Trichonephila inaurata</taxon>
    </lineage>
</organism>
<gene>
    <name evidence="1" type="primary">AVEN_35493_1</name>
    <name evidence="1" type="ORF">TNIN_110791</name>
</gene>
<dbReference type="OrthoDB" id="6436118at2759"/>
<name>A0A8X6MGH0_9ARAC</name>
<comment type="caution">
    <text evidence="1">The sequence shown here is derived from an EMBL/GenBank/DDBJ whole genome shotgun (WGS) entry which is preliminary data.</text>
</comment>
<dbReference type="AlphaFoldDB" id="A0A8X6MGH0"/>
<accession>A0A8X6MGH0</accession>
<dbReference type="EMBL" id="BMAV01026392">
    <property type="protein sequence ID" value="GFS50011.1"/>
    <property type="molecule type" value="Genomic_DNA"/>
</dbReference>
<feature type="non-terminal residue" evidence="1">
    <location>
        <position position="1"/>
    </location>
</feature>
<proteinExistence type="predicted"/>
<protein>
    <submittedName>
        <fullName evidence="1">Uncharacterized protein</fullName>
    </submittedName>
</protein>
<reference evidence="1" key="1">
    <citation type="submission" date="2020-08" db="EMBL/GenBank/DDBJ databases">
        <title>Multicomponent nature underlies the extraordinary mechanical properties of spider dragline silk.</title>
        <authorList>
            <person name="Kono N."/>
            <person name="Nakamura H."/>
            <person name="Mori M."/>
            <person name="Yoshida Y."/>
            <person name="Ohtoshi R."/>
            <person name="Malay A.D."/>
            <person name="Moran D.A.P."/>
            <person name="Tomita M."/>
            <person name="Numata K."/>
            <person name="Arakawa K."/>
        </authorList>
    </citation>
    <scope>NUCLEOTIDE SEQUENCE</scope>
</reference>
<sequence>ANAREQIEFIETINERKVALLRKDQEKAQKNYEDATLKHRAEMWRVIEETMRTKTFINWIKEKNKTMLKNFKDEFEDLWGKFSDEMQSSKEICLKYRDINEIYIKVLADKRQKELEAKRLAAARVLTFYFRQYLDRKKGNKRSEK</sequence>